<dbReference type="Proteomes" id="UP001269375">
    <property type="component" value="Unassembled WGS sequence"/>
</dbReference>
<dbReference type="InterPro" id="IPR008920">
    <property type="entry name" value="TF_FadR/GntR_C"/>
</dbReference>
<evidence type="ECO:0000256" key="1">
    <source>
        <dbReference type="ARBA" id="ARBA00023015"/>
    </source>
</evidence>
<dbReference type="InterPro" id="IPR036388">
    <property type="entry name" value="WH-like_DNA-bd_sf"/>
</dbReference>
<evidence type="ECO:0000259" key="4">
    <source>
        <dbReference type="PROSITE" id="PS50949"/>
    </source>
</evidence>
<dbReference type="SUPFAM" id="SSF48008">
    <property type="entry name" value="GntR ligand-binding domain-like"/>
    <property type="match status" value="1"/>
</dbReference>
<keyword evidence="3" id="KW-0804">Transcription</keyword>
<proteinExistence type="predicted"/>
<dbReference type="SMART" id="SM00895">
    <property type="entry name" value="FCD"/>
    <property type="match status" value="1"/>
</dbReference>
<evidence type="ECO:0000313" key="6">
    <source>
        <dbReference type="Proteomes" id="UP001269375"/>
    </source>
</evidence>
<accession>A0ABU1GW86</accession>
<dbReference type="PANTHER" id="PTHR43537">
    <property type="entry name" value="TRANSCRIPTIONAL REGULATOR, GNTR FAMILY"/>
    <property type="match status" value="1"/>
</dbReference>
<dbReference type="InterPro" id="IPR036390">
    <property type="entry name" value="WH_DNA-bd_sf"/>
</dbReference>
<dbReference type="RefSeq" id="WP_251594786.1">
    <property type="nucleotide sequence ID" value="NZ_JAMLJI010000004.1"/>
</dbReference>
<dbReference type="CDD" id="cd07377">
    <property type="entry name" value="WHTH_GntR"/>
    <property type="match status" value="1"/>
</dbReference>
<dbReference type="InterPro" id="IPR000524">
    <property type="entry name" value="Tscrpt_reg_HTH_GntR"/>
</dbReference>
<protein>
    <submittedName>
        <fullName evidence="5">GntR family transcriptional regulator</fullName>
    </submittedName>
</protein>
<dbReference type="Pfam" id="PF07729">
    <property type="entry name" value="FCD"/>
    <property type="match status" value="1"/>
</dbReference>
<dbReference type="InterPro" id="IPR011711">
    <property type="entry name" value="GntR_C"/>
</dbReference>
<comment type="caution">
    <text evidence="5">The sequence shown here is derived from an EMBL/GenBank/DDBJ whole genome shotgun (WGS) entry which is preliminary data.</text>
</comment>
<name>A0ABU1GW86_9GAMM</name>
<keyword evidence="1" id="KW-0805">Transcription regulation</keyword>
<feature type="domain" description="HTH gntR-type" evidence="4">
    <location>
        <begin position="2"/>
        <end position="69"/>
    </location>
</feature>
<organism evidence="5 6">
    <name type="scientific">Larsenimonas suaedae</name>
    <dbReference type="NCBI Taxonomy" id="1851019"/>
    <lineage>
        <taxon>Bacteria</taxon>
        <taxon>Pseudomonadati</taxon>
        <taxon>Pseudomonadota</taxon>
        <taxon>Gammaproteobacteria</taxon>
        <taxon>Oceanospirillales</taxon>
        <taxon>Halomonadaceae</taxon>
        <taxon>Larsenimonas</taxon>
    </lineage>
</organism>
<gene>
    <name evidence="5" type="ORF">QC825_09305</name>
</gene>
<keyword evidence="2" id="KW-0238">DNA-binding</keyword>
<keyword evidence="6" id="KW-1185">Reference proteome</keyword>
<sequence length="232" mass="25533">MSSGTMSVVARLRKSISEGVYPAGERIAELQVANDLGVSRTPVRLAFRTLEQEGLLERAGKRGFRVRAFTDADVLCALEVRGVLEGLAARRLAEQGLSTATKERLNACLDEGHAVLAKGHLTAEDVTRWSELNSRFHATILGATGSQVIQDAIQRNDHLPFASADSLIIDTERLGREYRKLCVAQVQHQSIVQALAHGEGARVELLMREHAYIGIRYDELLELDPKPEVTPE</sequence>
<reference evidence="5 6" key="1">
    <citation type="submission" date="2023-04" db="EMBL/GenBank/DDBJ databases">
        <title>A long-awaited taxogenomic arrangement of the family Halomonadaceae.</title>
        <authorList>
            <person name="De La Haba R."/>
            <person name="Chuvochina M."/>
            <person name="Wittouck S."/>
            <person name="Arahal D.R."/>
            <person name="Sanchez-Porro C."/>
            <person name="Hugenholtz P."/>
            <person name="Ventosa A."/>
        </authorList>
    </citation>
    <scope>NUCLEOTIDE SEQUENCE [LARGE SCALE GENOMIC DNA]</scope>
    <source>
        <strain evidence="5 6">DSM 22428</strain>
    </source>
</reference>
<dbReference type="SMART" id="SM00345">
    <property type="entry name" value="HTH_GNTR"/>
    <property type="match status" value="1"/>
</dbReference>
<dbReference type="Gene3D" id="1.20.120.530">
    <property type="entry name" value="GntR ligand-binding domain-like"/>
    <property type="match status" value="1"/>
</dbReference>
<evidence type="ECO:0000313" key="5">
    <source>
        <dbReference type="EMBL" id="MDR5896268.1"/>
    </source>
</evidence>
<evidence type="ECO:0000256" key="3">
    <source>
        <dbReference type="ARBA" id="ARBA00023163"/>
    </source>
</evidence>
<evidence type="ECO:0000256" key="2">
    <source>
        <dbReference type="ARBA" id="ARBA00023125"/>
    </source>
</evidence>
<dbReference type="Pfam" id="PF00392">
    <property type="entry name" value="GntR"/>
    <property type="match status" value="1"/>
</dbReference>
<dbReference type="Gene3D" id="1.10.10.10">
    <property type="entry name" value="Winged helix-like DNA-binding domain superfamily/Winged helix DNA-binding domain"/>
    <property type="match status" value="1"/>
</dbReference>
<dbReference type="PANTHER" id="PTHR43537:SF51">
    <property type="entry name" value="HTH-TYPE TRANSCRIPTIONAL REGULATOR LGOR-RELATED"/>
    <property type="match status" value="1"/>
</dbReference>
<dbReference type="SUPFAM" id="SSF46785">
    <property type="entry name" value="Winged helix' DNA-binding domain"/>
    <property type="match status" value="1"/>
</dbReference>
<dbReference type="EMBL" id="JARWAO010000004">
    <property type="protein sequence ID" value="MDR5896268.1"/>
    <property type="molecule type" value="Genomic_DNA"/>
</dbReference>
<dbReference type="PROSITE" id="PS50949">
    <property type="entry name" value="HTH_GNTR"/>
    <property type="match status" value="1"/>
</dbReference>